<comment type="caution">
    <text evidence="1">The sequence shown here is derived from an EMBL/GenBank/DDBJ whole genome shotgun (WGS) entry which is preliminary data.</text>
</comment>
<dbReference type="EMBL" id="MAIC01000015">
    <property type="protein sequence ID" value="OPB74279.1"/>
    <property type="molecule type" value="Genomic_DNA"/>
</dbReference>
<dbReference type="AlphaFoldDB" id="A0AAJ3NB90"/>
<reference evidence="1 2" key="1">
    <citation type="submission" date="2016-06" db="EMBL/GenBank/DDBJ databases">
        <authorList>
            <person name="Nicholson A.C."/>
        </authorList>
    </citation>
    <scope>NUCLEOTIDE SEQUENCE [LARGE SCALE GENOMIC DNA]</scope>
    <source>
        <strain evidence="1 2">G4123</strain>
    </source>
</reference>
<gene>
    <name evidence="1" type="ORF">BAY32_08025</name>
</gene>
<dbReference type="KEGG" id="ego:BBD34_12165"/>
<protein>
    <submittedName>
        <fullName evidence="1">Uncharacterized protein</fullName>
    </submittedName>
</protein>
<accession>A0AAJ3NB90</accession>
<name>A0AAJ3NB90_9FLAO</name>
<organism evidence="1 2">
    <name type="scientific">Elizabethkingia ursingii</name>
    <dbReference type="NCBI Taxonomy" id="1756150"/>
    <lineage>
        <taxon>Bacteria</taxon>
        <taxon>Pseudomonadati</taxon>
        <taxon>Bacteroidota</taxon>
        <taxon>Flavobacteriia</taxon>
        <taxon>Flavobacteriales</taxon>
        <taxon>Weeksellaceae</taxon>
        <taxon>Elizabethkingia</taxon>
    </lineage>
</organism>
<evidence type="ECO:0000313" key="2">
    <source>
        <dbReference type="Proteomes" id="UP000190816"/>
    </source>
</evidence>
<dbReference type="Proteomes" id="UP000190816">
    <property type="component" value="Unassembled WGS sequence"/>
</dbReference>
<sequence>MIFKLFINSGLRVFLDYGKFNGYTLWVYKSPLFKGDFLFLPPVLPPEFIFFYNLKLVIIKKSPGKKPRLTKSHKYSLNEKIYFSNI</sequence>
<evidence type="ECO:0000313" key="1">
    <source>
        <dbReference type="EMBL" id="OPB74279.1"/>
    </source>
</evidence>
<proteinExistence type="predicted"/>